<gene>
    <name evidence="2" type="ORF">GRI48_09195</name>
</gene>
<sequence>MASSGAAATAQTPVASTQATNQPSYADIADLGDSASLVVRVKVKKHAEVEAARAPGLRPGFARLFIEADTVSLLAGNVPVGGSLKYLVDVPRDSKGRVPKLRKQEFLVFAKPVPNRPGELQLVDPQAQIAWSPEAEQRVRPILAGLYAPDALPAVTGIRDALSVAGNLAGESETQIFLRTRDQSPLALTIIRRPGMAPVWGYSQSEIVDQAALAPRRDTVAWYRLACSLPATLPPGANLASDARSQQQAVADYAFVLEQLGRCERNRS</sequence>
<evidence type="ECO:0000313" key="3">
    <source>
        <dbReference type="Proteomes" id="UP000445582"/>
    </source>
</evidence>
<evidence type="ECO:0000313" key="2">
    <source>
        <dbReference type="EMBL" id="MXO63184.1"/>
    </source>
</evidence>
<feature type="compositionally biased region" description="Polar residues" evidence="1">
    <location>
        <begin position="9"/>
        <end position="20"/>
    </location>
</feature>
<name>A0A844YJR1_9SPHN</name>
<keyword evidence="3" id="KW-1185">Reference proteome</keyword>
<accession>A0A844YJR1</accession>
<organism evidence="2 3">
    <name type="scientific">Qipengyuania oceanensis</name>
    <dbReference type="NCBI Taxonomy" id="1463597"/>
    <lineage>
        <taxon>Bacteria</taxon>
        <taxon>Pseudomonadati</taxon>
        <taxon>Pseudomonadota</taxon>
        <taxon>Alphaproteobacteria</taxon>
        <taxon>Sphingomonadales</taxon>
        <taxon>Erythrobacteraceae</taxon>
        <taxon>Qipengyuania</taxon>
    </lineage>
</organism>
<proteinExistence type="predicted"/>
<dbReference type="AlphaFoldDB" id="A0A844YJR1"/>
<dbReference type="OrthoDB" id="7406594at2"/>
<feature type="region of interest" description="Disordered" evidence="1">
    <location>
        <begin position="1"/>
        <end position="20"/>
    </location>
</feature>
<comment type="caution">
    <text evidence="2">The sequence shown here is derived from an EMBL/GenBank/DDBJ whole genome shotgun (WGS) entry which is preliminary data.</text>
</comment>
<protein>
    <submittedName>
        <fullName evidence="2">Uncharacterized protein</fullName>
    </submittedName>
</protein>
<evidence type="ECO:0000256" key="1">
    <source>
        <dbReference type="SAM" id="MobiDB-lite"/>
    </source>
</evidence>
<dbReference type="Proteomes" id="UP000445582">
    <property type="component" value="Unassembled WGS sequence"/>
</dbReference>
<reference evidence="2 3" key="1">
    <citation type="submission" date="2019-12" db="EMBL/GenBank/DDBJ databases">
        <title>Genomic-based taxomic classification of the family Erythrobacteraceae.</title>
        <authorList>
            <person name="Xu L."/>
        </authorList>
    </citation>
    <scope>NUCLEOTIDE SEQUENCE [LARGE SCALE GENOMIC DNA]</scope>
    <source>
        <strain evidence="2 3">MCCC 1A09965</strain>
    </source>
</reference>
<dbReference type="EMBL" id="WTYN01000001">
    <property type="protein sequence ID" value="MXO63184.1"/>
    <property type="molecule type" value="Genomic_DNA"/>
</dbReference>